<evidence type="ECO:0008006" key="3">
    <source>
        <dbReference type="Google" id="ProtNLM"/>
    </source>
</evidence>
<dbReference type="EMBL" id="AP023086">
    <property type="protein sequence ID" value="BCD96281.1"/>
    <property type="molecule type" value="Genomic_DNA"/>
</dbReference>
<organism evidence="1 2">
    <name type="scientific">Marinagarivorans cellulosilyticus</name>
    <dbReference type="NCBI Taxonomy" id="2721545"/>
    <lineage>
        <taxon>Bacteria</taxon>
        <taxon>Pseudomonadati</taxon>
        <taxon>Pseudomonadota</taxon>
        <taxon>Gammaproteobacteria</taxon>
        <taxon>Cellvibrionales</taxon>
        <taxon>Cellvibrionaceae</taxon>
        <taxon>Marinagarivorans</taxon>
    </lineage>
</organism>
<name>A0AAN1WET6_9GAMM</name>
<evidence type="ECO:0000313" key="2">
    <source>
        <dbReference type="Proteomes" id="UP001320119"/>
    </source>
</evidence>
<dbReference type="Proteomes" id="UP001320119">
    <property type="component" value="Chromosome"/>
</dbReference>
<dbReference type="AlphaFoldDB" id="A0AAN1WET6"/>
<protein>
    <recommendedName>
        <fullName evidence="3">DUF1552 domain-containing protein</fullName>
    </recommendedName>
</protein>
<keyword evidence="2" id="KW-1185">Reference proteome</keyword>
<gene>
    <name evidence="1" type="ORF">MARGE09_P0481</name>
</gene>
<dbReference type="RefSeq" id="WP_236985783.1">
    <property type="nucleotide sequence ID" value="NZ_AP023086.1"/>
</dbReference>
<dbReference type="KEGG" id="marq:MARGE09_P0481"/>
<reference evidence="1 2" key="1">
    <citation type="journal article" date="2022" name="IScience">
        <title>An ultrasensitive nanofiber-based assay for enzymatic hydrolysis and deep-sea microbial degradation of cellulose.</title>
        <authorList>
            <person name="Tsudome M."/>
            <person name="Tachioka M."/>
            <person name="Miyazaki M."/>
            <person name="Uchimura K."/>
            <person name="Tsuda M."/>
            <person name="Takaki Y."/>
            <person name="Deguchi S."/>
        </authorList>
    </citation>
    <scope>NUCLEOTIDE SEQUENCE [LARGE SCALE GENOMIC DNA]</scope>
    <source>
        <strain evidence="1 2">GE09</strain>
    </source>
</reference>
<proteinExistence type="predicted"/>
<sequence length="418" mass="45012">MKFVKNSKERAQNSERRRFLDMITRAGVSTALLKASPFAAGIFASRHAMAQDSNKRAVFMYLPNGAPNGHWMPSSASNMNTATRPYGEASITKGSHQGKTAADFCEFREVNMGKGGHGNTHNSMAAYADHTSNTLDTTLANENFPTSIYKIIRAGVQVGGGPSFCKEAGQQATHPKSKPQDFYKTIFSGTPPTANTDDSYKRVMEMNRLALNNLQRKLGVDEYQRFETHLDSLNEIERSLDAANQPMELGEECKTPSIFDPSSAHIIDEGKAIGDILVAALKCGLTNVATVMISDDQAGWLAGERGLPYGLTNMGLNHHNYSHSGNDTNTANMVALLSEIPAYFIKRLAEETGPDGSSLIDTTVFVQVTDMGDPNHGLASAPFIAASNMSGFGYRTGGGSHVDFMGGLPARMGLAGDL</sequence>
<accession>A0AAN1WET6</accession>
<dbReference type="InterPro" id="IPR011447">
    <property type="entry name" value="DUF1552"/>
</dbReference>
<dbReference type="Pfam" id="PF07586">
    <property type="entry name" value="HXXSHH"/>
    <property type="match status" value="1"/>
</dbReference>
<evidence type="ECO:0000313" key="1">
    <source>
        <dbReference type="EMBL" id="BCD96281.1"/>
    </source>
</evidence>